<evidence type="ECO:0000256" key="4">
    <source>
        <dbReference type="SAM" id="MobiDB-lite"/>
    </source>
</evidence>
<dbReference type="GO" id="GO:0005524">
    <property type="term" value="F:ATP binding"/>
    <property type="evidence" value="ECO:0007669"/>
    <property type="project" value="UniProtKB-KW"/>
</dbReference>
<feature type="region of interest" description="Disordered" evidence="4">
    <location>
        <begin position="252"/>
        <end position="322"/>
    </location>
</feature>
<name>A0A5B0EDX6_9MICC</name>
<dbReference type="InterPro" id="IPR032423">
    <property type="entry name" value="AAA_assoc_2"/>
</dbReference>
<keyword evidence="3" id="KW-0067">ATP-binding</keyword>
<organism evidence="6 7">
    <name type="scientific">Paeniglutamicibacter gangotriensis</name>
    <dbReference type="NCBI Taxonomy" id="254787"/>
    <lineage>
        <taxon>Bacteria</taxon>
        <taxon>Bacillati</taxon>
        <taxon>Actinomycetota</taxon>
        <taxon>Actinomycetes</taxon>
        <taxon>Micrococcales</taxon>
        <taxon>Micrococcaceae</taxon>
        <taxon>Paeniglutamicibacter</taxon>
    </lineage>
</organism>
<dbReference type="FunFam" id="3.40.50.300:FF:000345">
    <property type="entry name" value="AAA family ATPase"/>
    <property type="match status" value="1"/>
</dbReference>
<dbReference type="Pfam" id="PF16193">
    <property type="entry name" value="AAA_assoc_2"/>
    <property type="match status" value="1"/>
</dbReference>
<dbReference type="InterPro" id="IPR051314">
    <property type="entry name" value="AAA_ATPase_RarA/MGS1/WRNIP1"/>
</dbReference>
<accession>A0A5B0EDX6</accession>
<dbReference type="CDD" id="cd00009">
    <property type="entry name" value="AAA"/>
    <property type="match status" value="1"/>
</dbReference>
<dbReference type="SMART" id="SM00382">
    <property type="entry name" value="AAA"/>
    <property type="match status" value="1"/>
</dbReference>
<comment type="similarity">
    <text evidence="1">Belongs to the AAA ATPase family. RarA/MGS1/WRNIP1 subfamily.</text>
</comment>
<dbReference type="Gene3D" id="1.10.8.60">
    <property type="match status" value="1"/>
</dbReference>
<dbReference type="SUPFAM" id="SSF52540">
    <property type="entry name" value="P-loop containing nucleoside triphosphate hydrolases"/>
    <property type="match status" value="1"/>
</dbReference>
<dbReference type="Gene3D" id="1.10.3710.10">
    <property type="entry name" value="DNA polymerase III clamp loader subunits, C-terminal domain"/>
    <property type="match status" value="1"/>
</dbReference>
<dbReference type="PANTHER" id="PTHR13779">
    <property type="entry name" value="WERNER HELICASE-INTERACTING PROTEIN 1 FAMILY MEMBER"/>
    <property type="match status" value="1"/>
</dbReference>
<dbReference type="SUPFAM" id="SSF48019">
    <property type="entry name" value="post-AAA+ oligomerization domain-like"/>
    <property type="match status" value="1"/>
</dbReference>
<evidence type="ECO:0000256" key="2">
    <source>
        <dbReference type="ARBA" id="ARBA00022741"/>
    </source>
</evidence>
<dbReference type="InterPro" id="IPR021886">
    <property type="entry name" value="MgsA_C"/>
</dbReference>
<sequence length="541" mass="58032">MNDLLSALGDDEENEKDYVRPRAPLAVLMRPRTVEELVGQQHLLKAGSPLRQLAGIDGPGPSGPSSIILWGPPGTGKTTIAHVIARAPGRRFVELSAITAGVKDVRRVMDQALEDRDLRGFTTVLFLDEIHRFNKAQQDALLPGVENRWVVLVAATTENPSFSVNSPLLSRSLLLTLRPLESGDISALITRALEDERGFNNEMVLDPAAFDHLIRMAGGDARRALTALEAAAGVAWSAAESRGLLEARATMQAAADANERPADGSDEGLSTSSETVTLASDVEADSPSDEPATVSSLKSAEDDEVEDPLEPPIPAQPEGLSPTGQIVITIEHTERAMDAAVQRYDKAGDQHYDIISAFIKSVRGSDVDAALHYLAKMLEAGEDPRFIARRIMISASEDIGMADPTALQTAVAAAQAVQLIGMPEARLILGHAVVHLATAPKSNAAYNAINAAVADVRAGRGRGVPMHLRDSHYPGAQQLGHGKGYQYSHDSPHSIATQQYAPDDLLGVNYYKPTANGAERTLGERVERVRGIIRAKDRGRR</sequence>
<dbReference type="InterPro" id="IPR008921">
    <property type="entry name" value="DNA_pol3_clamp-load_cplx_C"/>
</dbReference>
<dbReference type="EMBL" id="VOBL01000010">
    <property type="protein sequence ID" value="KAA0976395.1"/>
    <property type="molecule type" value="Genomic_DNA"/>
</dbReference>
<feature type="compositionally biased region" description="Polar residues" evidence="4">
    <location>
        <begin position="268"/>
        <end position="278"/>
    </location>
</feature>
<dbReference type="InterPro" id="IPR003959">
    <property type="entry name" value="ATPase_AAA_core"/>
</dbReference>
<proteinExistence type="inferred from homology"/>
<dbReference type="Pfam" id="PF12002">
    <property type="entry name" value="MgsA_C"/>
    <property type="match status" value="1"/>
</dbReference>
<dbReference type="FunFam" id="1.20.272.10:FF:000001">
    <property type="entry name" value="Putative AAA family ATPase"/>
    <property type="match status" value="1"/>
</dbReference>
<comment type="caution">
    <text evidence="6">The sequence shown here is derived from an EMBL/GenBank/DDBJ whole genome shotgun (WGS) entry which is preliminary data.</text>
</comment>
<gene>
    <name evidence="6" type="ORF">FQ154_11030</name>
</gene>
<dbReference type="GO" id="GO:0017116">
    <property type="term" value="F:single-stranded DNA helicase activity"/>
    <property type="evidence" value="ECO:0007669"/>
    <property type="project" value="TreeGrafter"/>
</dbReference>
<evidence type="ECO:0000256" key="1">
    <source>
        <dbReference type="ARBA" id="ARBA00008959"/>
    </source>
</evidence>
<keyword evidence="2" id="KW-0547">Nucleotide-binding</keyword>
<dbReference type="Gene3D" id="1.20.272.10">
    <property type="match status" value="1"/>
</dbReference>
<dbReference type="Proteomes" id="UP000323856">
    <property type="component" value="Unassembled WGS sequence"/>
</dbReference>
<dbReference type="Gene3D" id="3.40.50.300">
    <property type="entry name" value="P-loop containing nucleotide triphosphate hydrolases"/>
    <property type="match status" value="1"/>
</dbReference>
<dbReference type="GO" id="GO:0000731">
    <property type="term" value="P:DNA synthesis involved in DNA repair"/>
    <property type="evidence" value="ECO:0007669"/>
    <property type="project" value="TreeGrafter"/>
</dbReference>
<dbReference type="InterPro" id="IPR027417">
    <property type="entry name" value="P-loop_NTPase"/>
</dbReference>
<dbReference type="PANTHER" id="PTHR13779:SF7">
    <property type="entry name" value="ATPASE WRNIP1"/>
    <property type="match status" value="1"/>
</dbReference>
<reference evidence="6 7" key="1">
    <citation type="submission" date="2019-07" db="EMBL/GenBank/DDBJ databases">
        <title>Analysis of the biochemical properties, biological activity and biotechnological potential of siderophores and biosurfactants produced by Antarctic psychrotolerant bacteria.</title>
        <authorList>
            <person name="Styczynski M."/>
            <person name="Krucon T."/>
            <person name="Decewicz P."/>
            <person name="Dziewit L."/>
        </authorList>
    </citation>
    <scope>NUCLEOTIDE SEQUENCE [LARGE SCALE GENOMIC DNA]</scope>
    <source>
        <strain evidence="6 7">ANT_H27</strain>
    </source>
</reference>
<dbReference type="Pfam" id="PF00004">
    <property type="entry name" value="AAA"/>
    <property type="match status" value="1"/>
</dbReference>
<dbReference type="CDD" id="cd18139">
    <property type="entry name" value="HLD_clamp_RarA"/>
    <property type="match status" value="1"/>
</dbReference>
<evidence type="ECO:0000256" key="3">
    <source>
        <dbReference type="ARBA" id="ARBA00022840"/>
    </source>
</evidence>
<dbReference type="FunFam" id="1.10.3710.10:FF:000003">
    <property type="entry name" value="ATPase, AAA family protein"/>
    <property type="match status" value="1"/>
</dbReference>
<dbReference type="OrthoDB" id="9778364at2"/>
<dbReference type="InterPro" id="IPR003593">
    <property type="entry name" value="AAA+_ATPase"/>
</dbReference>
<evidence type="ECO:0000313" key="7">
    <source>
        <dbReference type="Proteomes" id="UP000323856"/>
    </source>
</evidence>
<dbReference type="GO" id="GO:0006261">
    <property type="term" value="P:DNA-templated DNA replication"/>
    <property type="evidence" value="ECO:0007669"/>
    <property type="project" value="TreeGrafter"/>
</dbReference>
<dbReference type="RefSeq" id="WP_149619743.1">
    <property type="nucleotide sequence ID" value="NZ_VOBL01000010.1"/>
</dbReference>
<protein>
    <submittedName>
        <fullName evidence="6">Replication-associated recombination protein A</fullName>
    </submittedName>
</protein>
<feature type="domain" description="AAA+ ATPase" evidence="5">
    <location>
        <begin position="63"/>
        <end position="184"/>
    </location>
</feature>
<dbReference type="GO" id="GO:0003677">
    <property type="term" value="F:DNA binding"/>
    <property type="evidence" value="ECO:0007669"/>
    <property type="project" value="InterPro"/>
</dbReference>
<evidence type="ECO:0000259" key="5">
    <source>
        <dbReference type="SMART" id="SM00382"/>
    </source>
</evidence>
<dbReference type="GO" id="GO:0016887">
    <property type="term" value="F:ATP hydrolysis activity"/>
    <property type="evidence" value="ECO:0007669"/>
    <property type="project" value="InterPro"/>
</dbReference>
<dbReference type="AlphaFoldDB" id="A0A5B0EDX6"/>
<evidence type="ECO:0000313" key="6">
    <source>
        <dbReference type="EMBL" id="KAA0976395.1"/>
    </source>
</evidence>
<dbReference type="GO" id="GO:0008047">
    <property type="term" value="F:enzyme activator activity"/>
    <property type="evidence" value="ECO:0007669"/>
    <property type="project" value="TreeGrafter"/>
</dbReference>